<dbReference type="PROSITE" id="PS01215">
    <property type="entry name" value="MRP"/>
    <property type="match status" value="1"/>
</dbReference>
<keyword evidence="8" id="KW-1185">Reference proteome</keyword>
<dbReference type="CDD" id="cd02037">
    <property type="entry name" value="Mrp_NBP35"/>
    <property type="match status" value="1"/>
</dbReference>
<dbReference type="GO" id="GO:0051539">
    <property type="term" value="F:4 iron, 4 sulfur cluster binding"/>
    <property type="evidence" value="ECO:0007669"/>
    <property type="project" value="TreeGrafter"/>
</dbReference>
<evidence type="ECO:0000313" key="8">
    <source>
        <dbReference type="Proteomes" id="UP000530660"/>
    </source>
</evidence>
<dbReference type="Proteomes" id="UP000530660">
    <property type="component" value="Unassembled WGS sequence"/>
</dbReference>
<dbReference type="PANTHER" id="PTHR42961:SF2">
    <property type="entry name" value="IRON-SULFUR PROTEIN NUBPL"/>
    <property type="match status" value="1"/>
</dbReference>
<dbReference type="HAMAP" id="MF_02040">
    <property type="entry name" value="Mrp_NBP35"/>
    <property type="match status" value="1"/>
</dbReference>
<evidence type="ECO:0000256" key="5">
    <source>
        <dbReference type="ARBA" id="ARBA00023014"/>
    </source>
</evidence>
<evidence type="ECO:0000256" key="2">
    <source>
        <dbReference type="ARBA" id="ARBA00022741"/>
    </source>
</evidence>
<dbReference type="InterPro" id="IPR000808">
    <property type="entry name" value="Mrp-like_CS"/>
</dbReference>
<dbReference type="GO" id="GO:0046872">
    <property type="term" value="F:metal ion binding"/>
    <property type="evidence" value="ECO:0007669"/>
    <property type="project" value="UniProtKB-KW"/>
</dbReference>
<keyword evidence="1" id="KW-0479">Metal-binding</keyword>
<proteinExistence type="inferred from homology"/>
<dbReference type="SUPFAM" id="SSF52540">
    <property type="entry name" value="P-loop containing nucleoside triphosphate hydrolases"/>
    <property type="match status" value="1"/>
</dbReference>
<comment type="caution">
    <text evidence="7">The sequence shown here is derived from an EMBL/GenBank/DDBJ whole genome shotgun (WGS) entry which is preliminary data.</text>
</comment>
<dbReference type="Pfam" id="PF10609">
    <property type="entry name" value="ParA"/>
    <property type="match status" value="1"/>
</dbReference>
<keyword evidence="3" id="KW-0067">ATP-binding</keyword>
<evidence type="ECO:0000256" key="3">
    <source>
        <dbReference type="ARBA" id="ARBA00022840"/>
    </source>
</evidence>
<evidence type="ECO:0000256" key="1">
    <source>
        <dbReference type="ARBA" id="ARBA00022723"/>
    </source>
</evidence>
<sequence>MSSLVAIRGGTGSVRNVLSECSSRSRMESLASRLRSSVRAHCPKESSSKVEDSFHFVGVRVRFRQPLAMTSGRLVPGVTAVVLSNSLKGGVGKSTVAVGLASALHRGLGLTCGVLDADIYGPSVLHLVRASTRRQARSRDRAQRRLEPLCTESGLKVFGLAALQQRPMEALVWRGPVATRAVQQLVFDVAWAPLDVLVIDTPPGTGDVLLTLAQQVQLQGALLVTTPQQLVETQVRRGLDALQRLSIPVLGVVENMAYFVCSQCHHEEHVFGAPRLRADELAKLASSRVLAQLPLTNALCEAADQGRMDQDEKTQAHFADLAVQVASLLGFPV</sequence>
<protein>
    <submittedName>
        <fullName evidence="7">Uncharacterized protein</fullName>
    </submittedName>
</protein>
<evidence type="ECO:0000256" key="6">
    <source>
        <dbReference type="ARBA" id="ARBA00024036"/>
    </source>
</evidence>
<dbReference type="InterPro" id="IPR027417">
    <property type="entry name" value="P-loop_NTPase"/>
</dbReference>
<dbReference type="GO" id="GO:0016226">
    <property type="term" value="P:iron-sulfur cluster assembly"/>
    <property type="evidence" value="ECO:0007669"/>
    <property type="project" value="InterPro"/>
</dbReference>
<keyword evidence="4" id="KW-0408">Iron</keyword>
<organism evidence="7 8">
    <name type="scientific">Cyanidiococcus yangmingshanensis</name>
    <dbReference type="NCBI Taxonomy" id="2690220"/>
    <lineage>
        <taxon>Eukaryota</taxon>
        <taxon>Rhodophyta</taxon>
        <taxon>Bangiophyceae</taxon>
        <taxon>Cyanidiales</taxon>
        <taxon>Cyanidiaceae</taxon>
        <taxon>Cyanidiococcus</taxon>
    </lineage>
</organism>
<dbReference type="GO" id="GO:0005524">
    <property type="term" value="F:ATP binding"/>
    <property type="evidence" value="ECO:0007669"/>
    <property type="project" value="UniProtKB-KW"/>
</dbReference>
<gene>
    <name evidence="7" type="ORF">F1559_002590</name>
</gene>
<dbReference type="InterPro" id="IPR033756">
    <property type="entry name" value="YlxH/NBP35"/>
</dbReference>
<name>A0A7J7IDX3_9RHOD</name>
<dbReference type="InterPro" id="IPR044304">
    <property type="entry name" value="NUBPL-like"/>
</dbReference>
<keyword evidence="2" id="KW-0547">Nucleotide-binding</keyword>
<evidence type="ECO:0000256" key="4">
    <source>
        <dbReference type="ARBA" id="ARBA00023004"/>
    </source>
</evidence>
<dbReference type="Gene3D" id="3.40.50.300">
    <property type="entry name" value="P-loop containing nucleotide triphosphate hydrolases"/>
    <property type="match status" value="1"/>
</dbReference>
<dbReference type="EMBL" id="VWRR01000015">
    <property type="protein sequence ID" value="KAF6001293.1"/>
    <property type="molecule type" value="Genomic_DNA"/>
</dbReference>
<reference evidence="7 8" key="1">
    <citation type="journal article" date="2020" name="J. Phycol.">
        <title>Comparative genome analysis reveals Cyanidiococcus gen. nov., a new extremophilic red algal genus sister to Cyanidioschyzon (Cyanidioschyzonaceae, Rhodophyta).</title>
        <authorList>
            <person name="Liu S.-L."/>
            <person name="Chiang Y.-R."/>
            <person name="Yoon H.S."/>
            <person name="Fu H.-Y."/>
        </authorList>
    </citation>
    <scope>NUCLEOTIDE SEQUENCE [LARGE SCALE GENOMIC DNA]</scope>
    <source>
        <strain evidence="7 8">THAL066</strain>
    </source>
</reference>
<dbReference type="InterPro" id="IPR019591">
    <property type="entry name" value="Mrp/NBP35_ATP-bd"/>
</dbReference>
<keyword evidence="5" id="KW-0411">Iron-sulfur</keyword>
<dbReference type="GO" id="GO:0140663">
    <property type="term" value="F:ATP-dependent FeS chaperone activity"/>
    <property type="evidence" value="ECO:0007669"/>
    <property type="project" value="InterPro"/>
</dbReference>
<dbReference type="PANTHER" id="PTHR42961">
    <property type="entry name" value="IRON-SULFUR PROTEIN NUBPL"/>
    <property type="match status" value="1"/>
</dbReference>
<accession>A0A7J7IDX3</accession>
<dbReference type="AlphaFoldDB" id="A0A7J7IDX3"/>
<evidence type="ECO:0000313" key="7">
    <source>
        <dbReference type="EMBL" id="KAF6001293.1"/>
    </source>
</evidence>
<comment type="similarity">
    <text evidence="6">Belongs to the Mrp/NBP35 ATP-binding proteins family.</text>
</comment>
<dbReference type="OrthoDB" id="1741334at2759"/>